<dbReference type="Gene3D" id="3.30.559.10">
    <property type="entry name" value="Chloramphenicol acetyltransferase-like domain"/>
    <property type="match status" value="2"/>
</dbReference>
<dbReference type="GO" id="GO:0003824">
    <property type="term" value="F:catalytic activity"/>
    <property type="evidence" value="ECO:0007669"/>
    <property type="project" value="InterPro"/>
</dbReference>
<feature type="region of interest" description="Disordered" evidence="5">
    <location>
        <begin position="989"/>
        <end position="1010"/>
    </location>
</feature>
<evidence type="ECO:0000256" key="3">
    <source>
        <dbReference type="ARBA" id="ARBA00022450"/>
    </source>
</evidence>
<gene>
    <name evidence="7" type="ORF">E6W39_03875</name>
</gene>
<dbReference type="EMBL" id="VIGB01000003">
    <property type="protein sequence ID" value="TQF01537.1"/>
    <property type="molecule type" value="Genomic_DNA"/>
</dbReference>
<keyword evidence="3" id="KW-0596">Phosphopantetheine</keyword>
<dbReference type="InterPro" id="IPR025110">
    <property type="entry name" value="AMP-bd_C"/>
</dbReference>
<dbReference type="GO" id="GO:0017000">
    <property type="term" value="P:antibiotic biosynthetic process"/>
    <property type="evidence" value="ECO:0007669"/>
    <property type="project" value="UniProtKB-ARBA"/>
</dbReference>
<protein>
    <submittedName>
        <fullName evidence="7">Amino acid adenylation domain-containing protein</fullName>
    </submittedName>
</protein>
<evidence type="ECO:0000256" key="1">
    <source>
        <dbReference type="ARBA" id="ARBA00001957"/>
    </source>
</evidence>
<dbReference type="Gene3D" id="2.30.38.10">
    <property type="entry name" value="Luciferase, Domain 3"/>
    <property type="match status" value="1"/>
</dbReference>
<feature type="compositionally biased region" description="Basic and acidic residues" evidence="5">
    <location>
        <begin position="1001"/>
        <end position="1010"/>
    </location>
</feature>
<evidence type="ECO:0000313" key="8">
    <source>
        <dbReference type="Proteomes" id="UP000319103"/>
    </source>
</evidence>
<dbReference type="GO" id="GO:0005737">
    <property type="term" value="C:cytoplasm"/>
    <property type="evidence" value="ECO:0007669"/>
    <property type="project" value="TreeGrafter"/>
</dbReference>
<keyword evidence="8" id="KW-1185">Reference proteome</keyword>
<dbReference type="InterPro" id="IPR036736">
    <property type="entry name" value="ACP-like_sf"/>
</dbReference>
<proteinExistence type="inferred from homology"/>
<dbReference type="SUPFAM" id="SSF56801">
    <property type="entry name" value="Acetyl-CoA synthetase-like"/>
    <property type="match status" value="1"/>
</dbReference>
<dbReference type="CDD" id="cd12117">
    <property type="entry name" value="A_NRPS_Srf_like"/>
    <property type="match status" value="1"/>
</dbReference>
<keyword evidence="4" id="KW-0597">Phosphoprotein</keyword>
<dbReference type="SUPFAM" id="SSF47336">
    <property type="entry name" value="ACP-like"/>
    <property type="match status" value="1"/>
</dbReference>
<dbReference type="PROSITE" id="PS00455">
    <property type="entry name" value="AMP_BINDING"/>
    <property type="match status" value="1"/>
</dbReference>
<feature type="domain" description="Carrier" evidence="6">
    <location>
        <begin position="1008"/>
        <end position="1082"/>
    </location>
</feature>
<dbReference type="PROSITE" id="PS50075">
    <property type="entry name" value="CARRIER"/>
    <property type="match status" value="1"/>
</dbReference>
<comment type="cofactor">
    <cofactor evidence="1">
        <name>pantetheine 4'-phosphate</name>
        <dbReference type="ChEBI" id="CHEBI:47942"/>
    </cofactor>
</comment>
<dbReference type="Gene3D" id="1.10.1200.10">
    <property type="entry name" value="ACP-like"/>
    <property type="match status" value="1"/>
</dbReference>
<dbReference type="Pfam" id="PF00501">
    <property type="entry name" value="AMP-binding"/>
    <property type="match status" value="1"/>
</dbReference>
<dbReference type="InterPro" id="IPR023213">
    <property type="entry name" value="CAT-like_dom_sf"/>
</dbReference>
<dbReference type="InterPro" id="IPR020806">
    <property type="entry name" value="PKS_PP-bd"/>
</dbReference>
<dbReference type="OrthoDB" id="2472181at2"/>
<dbReference type="PANTHER" id="PTHR45527:SF1">
    <property type="entry name" value="FATTY ACID SYNTHASE"/>
    <property type="match status" value="1"/>
</dbReference>
<comment type="similarity">
    <text evidence="2">Belongs to the ATP-dependent AMP-binding enzyme family.</text>
</comment>
<dbReference type="InterPro" id="IPR010071">
    <property type="entry name" value="AA_adenyl_dom"/>
</dbReference>
<dbReference type="Gene3D" id="3.40.50.980">
    <property type="match status" value="2"/>
</dbReference>
<dbReference type="NCBIfam" id="TIGR01733">
    <property type="entry name" value="AA-adenyl-dom"/>
    <property type="match status" value="1"/>
</dbReference>
<accession>A0A540VXT3</accession>
<organism evidence="7 8">
    <name type="scientific">Kitasatospora acidiphila</name>
    <dbReference type="NCBI Taxonomy" id="2567942"/>
    <lineage>
        <taxon>Bacteria</taxon>
        <taxon>Bacillati</taxon>
        <taxon>Actinomycetota</taxon>
        <taxon>Actinomycetes</taxon>
        <taxon>Kitasatosporales</taxon>
        <taxon>Streptomycetaceae</taxon>
        <taxon>Kitasatospora</taxon>
    </lineage>
</organism>
<dbReference type="FunFam" id="1.10.1200.10:FF:000005">
    <property type="entry name" value="Nonribosomal peptide synthetase 1"/>
    <property type="match status" value="1"/>
</dbReference>
<evidence type="ECO:0000259" key="6">
    <source>
        <dbReference type="PROSITE" id="PS50075"/>
    </source>
</evidence>
<dbReference type="InterPro" id="IPR006162">
    <property type="entry name" value="Ppantetheine_attach_site"/>
</dbReference>
<dbReference type="GO" id="GO:0043041">
    <property type="term" value="P:amino acid activation for nonribosomal peptide biosynthetic process"/>
    <property type="evidence" value="ECO:0007669"/>
    <property type="project" value="TreeGrafter"/>
</dbReference>
<dbReference type="InterPro" id="IPR045851">
    <property type="entry name" value="AMP-bd_C_sf"/>
</dbReference>
<dbReference type="InterPro" id="IPR000873">
    <property type="entry name" value="AMP-dep_synth/lig_dom"/>
</dbReference>
<dbReference type="PROSITE" id="PS00012">
    <property type="entry name" value="PHOSPHOPANTETHEINE"/>
    <property type="match status" value="1"/>
</dbReference>
<dbReference type="InterPro" id="IPR001242">
    <property type="entry name" value="Condensation_dom"/>
</dbReference>
<dbReference type="GO" id="GO:0044550">
    <property type="term" value="P:secondary metabolite biosynthetic process"/>
    <property type="evidence" value="ECO:0007669"/>
    <property type="project" value="TreeGrafter"/>
</dbReference>
<dbReference type="Pfam" id="PF13193">
    <property type="entry name" value="AMP-binding_C"/>
    <property type="match status" value="1"/>
</dbReference>
<evidence type="ECO:0000256" key="4">
    <source>
        <dbReference type="ARBA" id="ARBA00022553"/>
    </source>
</evidence>
<evidence type="ECO:0000313" key="7">
    <source>
        <dbReference type="EMBL" id="TQF01537.1"/>
    </source>
</evidence>
<dbReference type="InterPro" id="IPR020845">
    <property type="entry name" value="AMP-binding_CS"/>
</dbReference>
<comment type="caution">
    <text evidence="7">The sequence shown here is derived from an EMBL/GenBank/DDBJ whole genome shotgun (WGS) entry which is preliminary data.</text>
</comment>
<dbReference type="GO" id="GO:0008610">
    <property type="term" value="P:lipid biosynthetic process"/>
    <property type="evidence" value="ECO:0007669"/>
    <property type="project" value="UniProtKB-ARBA"/>
</dbReference>
<dbReference type="GO" id="GO:0031177">
    <property type="term" value="F:phosphopantetheine binding"/>
    <property type="evidence" value="ECO:0007669"/>
    <property type="project" value="InterPro"/>
</dbReference>
<dbReference type="Pfam" id="PF00668">
    <property type="entry name" value="Condensation"/>
    <property type="match status" value="2"/>
</dbReference>
<reference evidence="7 8" key="1">
    <citation type="submission" date="2019-06" db="EMBL/GenBank/DDBJ databases">
        <title>Description of Kitasatospora acidophila sp. nov. isolated from pine grove soil, and reclassification of Streptomyces novaecaesareae to Kitasatospora novaeceasareae comb. nov.</title>
        <authorList>
            <person name="Kim M.J."/>
        </authorList>
    </citation>
    <scope>NUCLEOTIDE SEQUENCE [LARGE SCALE GENOMIC DNA]</scope>
    <source>
        <strain evidence="7 8">MMS16-CNU292</strain>
    </source>
</reference>
<dbReference type="Gene3D" id="3.30.559.30">
    <property type="entry name" value="Nonribosomal peptide synthetase, condensation domain"/>
    <property type="match status" value="2"/>
</dbReference>
<dbReference type="SUPFAM" id="SSF52777">
    <property type="entry name" value="CoA-dependent acyltransferases"/>
    <property type="match status" value="4"/>
</dbReference>
<evidence type="ECO:0000256" key="2">
    <source>
        <dbReference type="ARBA" id="ARBA00006432"/>
    </source>
</evidence>
<dbReference type="FunFam" id="3.30.300.30:FF:000010">
    <property type="entry name" value="Enterobactin synthetase component F"/>
    <property type="match status" value="1"/>
</dbReference>
<name>A0A540VXT3_9ACTN</name>
<dbReference type="Proteomes" id="UP000319103">
    <property type="component" value="Unassembled WGS sequence"/>
</dbReference>
<dbReference type="InterPro" id="IPR009081">
    <property type="entry name" value="PP-bd_ACP"/>
</dbReference>
<dbReference type="PANTHER" id="PTHR45527">
    <property type="entry name" value="NONRIBOSOMAL PEPTIDE SYNTHETASE"/>
    <property type="match status" value="1"/>
</dbReference>
<sequence>MTGVESVASRELRVGGKTIDLAARLARRAIPRRAGADAVLSPIQRGVWAAGQLAADEGLYTMTELSWLRGALDHEALRQAFTDLARRHETLRTTFAGEDPPRQSVAPQASAAVDFEVIDLSADGGAAREHAVGALTREGARPFDLAGGPLWRVRLARTAADEHLLLLAMHHLIGDEWSLGVLHRELDACYTARVTGTPVELAAVPVQYGDYAEWQAARFDSEPGERDLGYWREALAGIPHVLELPTDRPRTSARSPRGHRAEWSMSAEQSQRFHELAAAAGATPFTAMVALFATVLSRHSGQSDLVIGAAVSGRRRTETEGLVGLFANLVPIPVRLGAAATVEDAVRHTARAFLGTLDHQDITLERIVSELGVPRGGSRMPLCQAVADWVDTEAGGWSLAGVAAEPVPVDLGSVKNDLMLVGVGRGPVIEFELIGESGLFEPATVGVLMDHFRQAVEQAITDPAVAPAGLRLDSAAEADRITAWTGSVHWDRSTGTIGELFAEAAARHPDAVALTGAGGTFGYGELDSLTNRLARLLRGHGVNADSVVGIAVPRSAQTVVALLGALKAGGAYLFLDPAGPAERAAGYAEASRTEVIVATTESLAGIGAAAHGRTVVVLDDPEVQAALAAESAEALAIAAHPDSLAYVSFTSGSTGVPKCVGITHRNILRLAYLPDYLAHGRDETFIQLAPLSFDISAMELWTSLLQGGRLVMPRAGQLDIPEIAALIREHSVTSLVTTTALFNQFVEHDLEALAGLRQIAIGGDVAMPSAFSAALAGPATRDVALLHCYGPTENTGTTTSVVIKDAVDARIPIGGPISGTSVYVVDENFDPVPVGVVGQLCTGGAGVSRGYLNDPGLTAVRFVPDPFSPVAGARMYCTGDAVRWRADGQLDFVGRIDRQVKVRGFRIEPGEVEARLIAHPEIAEAVVVARADGGHKRLVAYLVVRGGVEVPVSVLRAHVGQALPEYMVPQAFVVVERIPLTANGKVDRNALPAPVPAEEAGADRPRRAPRTRTEKVLAEAWCQVLGLAEVGIDENFFELGGDSIMAIRVASKVRQAGVTLTSGEVFDHQSIAELAQAAGAGGAPVRAQQGAVTGEVPLTPIQHWFLQTHGPESHFNQSVRLESAEQLDSTLLSDALSALVGHHDALRLRLEERDGRWHQYLAPVDDTDLLDIVEGAGLTADEAEQALLAAAEAAQASFDLATGPLLRAVLLEADQGPDQLVLVVHHLAVDTVSWDILLQHLGLVYGQLEAGRQPSLPAKTTSFQAWAGAVAARARSEEFAPAAEHWRALGTSHAGELPHGEGAGGNLAADARTVSGTLDRAATEALVRRSAAVHRTDIKSVLMTVLVRTLADWTGRREFRIDTEGHGRDALGTDLDVSATVGWFTAVYPVHVRLPEGDDPVAQLLDVHRQFSGQPVGAGYGMTRYLRDGSEPWTASDLCFNYHGQLSSGSEDGLLRRARGERGAEFAPGLPRPYRFDVTALVADGELRLHWGYPGREWEVPAIQELVDRFLGHARTLAMTCGLGADPEEEEAP</sequence>
<dbReference type="SMART" id="SM00823">
    <property type="entry name" value="PKS_PP"/>
    <property type="match status" value="1"/>
</dbReference>
<dbReference type="Pfam" id="PF00550">
    <property type="entry name" value="PP-binding"/>
    <property type="match status" value="1"/>
</dbReference>
<dbReference type="CDD" id="cd19531">
    <property type="entry name" value="LCL_NRPS-like"/>
    <property type="match status" value="1"/>
</dbReference>
<dbReference type="RefSeq" id="WP_141632267.1">
    <property type="nucleotide sequence ID" value="NZ_VIGB01000003.1"/>
</dbReference>
<dbReference type="Gene3D" id="3.30.300.30">
    <property type="match status" value="1"/>
</dbReference>
<evidence type="ECO:0000256" key="5">
    <source>
        <dbReference type="SAM" id="MobiDB-lite"/>
    </source>
</evidence>